<evidence type="ECO:0000313" key="2">
    <source>
        <dbReference type="Proteomes" id="UP000595437"/>
    </source>
</evidence>
<keyword evidence="2" id="KW-1185">Reference proteome</keyword>
<reference evidence="2" key="1">
    <citation type="submission" date="2021-01" db="EMBL/GenBank/DDBJ databases">
        <title>Caligus Genome Assembly.</title>
        <authorList>
            <person name="Gallardo-Escarate C."/>
        </authorList>
    </citation>
    <scope>NUCLEOTIDE SEQUENCE [LARGE SCALE GENOMIC DNA]</scope>
</reference>
<dbReference type="InterPro" id="IPR036397">
    <property type="entry name" value="RNaseH_sf"/>
</dbReference>
<dbReference type="OrthoDB" id="8045643at2759"/>
<proteinExistence type="predicted"/>
<dbReference type="Gene3D" id="3.30.420.10">
    <property type="entry name" value="Ribonuclease H-like superfamily/Ribonuclease H"/>
    <property type="match status" value="1"/>
</dbReference>
<feature type="non-terminal residue" evidence="1">
    <location>
        <position position="1"/>
    </location>
</feature>
<evidence type="ECO:0000313" key="1">
    <source>
        <dbReference type="EMBL" id="QQP54162.1"/>
    </source>
</evidence>
<dbReference type="GO" id="GO:0003676">
    <property type="term" value="F:nucleic acid binding"/>
    <property type="evidence" value="ECO:0007669"/>
    <property type="project" value="InterPro"/>
</dbReference>
<accession>A0A7T8KE01</accession>
<dbReference type="Proteomes" id="UP000595437">
    <property type="component" value="Chromosome 4"/>
</dbReference>
<gene>
    <name evidence="1" type="ORF">FKW44_006901</name>
</gene>
<name>A0A7T8KE01_CALRO</name>
<organism evidence="1 2">
    <name type="scientific">Caligus rogercresseyi</name>
    <name type="common">Sea louse</name>
    <dbReference type="NCBI Taxonomy" id="217165"/>
    <lineage>
        <taxon>Eukaryota</taxon>
        <taxon>Metazoa</taxon>
        <taxon>Ecdysozoa</taxon>
        <taxon>Arthropoda</taxon>
        <taxon>Crustacea</taxon>
        <taxon>Multicrustacea</taxon>
        <taxon>Hexanauplia</taxon>
        <taxon>Copepoda</taxon>
        <taxon>Siphonostomatoida</taxon>
        <taxon>Caligidae</taxon>
        <taxon>Caligus</taxon>
    </lineage>
</organism>
<dbReference type="EMBL" id="CP045893">
    <property type="protein sequence ID" value="QQP54162.1"/>
    <property type="molecule type" value="Genomic_DNA"/>
</dbReference>
<sequence>STRDLNALTDLDTSAASKDMATDNDRWICREASEVPMVFRTKNPAAVMVLDVISSEGHVMPPHFFEPKQKVNQEVYLEPWIDTVASGRKYTFQQDSAPAHKAKTVQAWLKENTWPSNSPDLNPCDYYLPVRPATTLWRPLKSSITSVAMSLEGDEVSRSVRAFRSRVETVVEAGGGHIE</sequence>
<dbReference type="AlphaFoldDB" id="A0A7T8KE01"/>
<protein>
    <submittedName>
        <fullName evidence="1">Transposable element tcb2 transposase</fullName>
    </submittedName>
</protein>